<dbReference type="STRING" id="1802613.A2V54_03905"/>
<proteinExistence type="predicted"/>
<comment type="caution">
    <text evidence="2">The sequence shown here is derived from an EMBL/GenBank/DDBJ whole genome shotgun (WGS) entry which is preliminary data.</text>
</comment>
<keyword evidence="1" id="KW-0812">Transmembrane</keyword>
<evidence type="ECO:0000313" key="2">
    <source>
        <dbReference type="EMBL" id="OGC44874.1"/>
    </source>
</evidence>
<dbReference type="Proteomes" id="UP000176583">
    <property type="component" value="Unassembled WGS sequence"/>
</dbReference>
<evidence type="ECO:0000313" key="3">
    <source>
        <dbReference type="Proteomes" id="UP000176583"/>
    </source>
</evidence>
<keyword evidence="1" id="KW-1133">Transmembrane helix</keyword>
<organism evidence="2 3">
    <name type="scientific">candidate division WWE3 bacterium RBG_19FT_COMBO_53_11</name>
    <dbReference type="NCBI Taxonomy" id="1802613"/>
    <lineage>
        <taxon>Bacteria</taxon>
        <taxon>Katanobacteria</taxon>
    </lineage>
</organism>
<sequence>MLYLNLLLAFAGYLLGRFGHAYLNVWLENPDWAPHHWIYGAILMVVGFFFRDKPWGWAVFFFGLGHFISDLKDFINLKFIGPDEEGPQKFWGVD</sequence>
<dbReference type="EMBL" id="MEUW01000006">
    <property type="protein sequence ID" value="OGC44874.1"/>
    <property type="molecule type" value="Genomic_DNA"/>
</dbReference>
<feature type="transmembrane region" description="Helical" evidence="1">
    <location>
        <begin position="37"/>
        <end position="64"/>
    </location>
</feature>
<dbReference type="AlphaFoldDB" id="A0A1F4UIT2"/>
<evidence type="ECO:0000256" key="1">
    <source>
        <dbReference type="SAM" id="Phobius"/>
    </source>
</evidence>
<name>A0A1F4UIT2_UNCKA</name>
<protein>
    <submittedName>
        <fullName evidence="2">Uncharacterized protein</fullName>
    </submittedName>
</protein>
<reference evidence="2 3" key="1">
    <citation type="journal article" date="2016" name="Nat. Commun.">
        <title>Thousands of microbial genomes shed light on interconnected biogeochemical processes in an aquifer system.</title>
        <authorList>
            <person name="Anantharaman K."/>
            <person name="Brown C.T."/>
            <person name="Hug L.A."/>
            <person name="Sharon I."/>
            <person name="Castelle C.J."/>
            <person name="Probst A.J."/>
            <person name="Thomas B.C."/>
            <person name="Singh A."/>
            <person name="Wilkins M.J."/>
            <person name="Karaoz U."/>
            <person name="Brodie E.L."/>
            <person name="Williams K.H."/>
            <person name="Hubbard S.S."/>
            <person name="Banfield J.F."/>
        </authorList>
    </citation>
    <scope>NUCLEOTIDE SEQUENCE [LARGE SCALE GENOMIC DNA]</scope>
</reference>
<gene>
    <name evidence="2" type="ORF">A2V54_03905</name>
</gene>
<accession>A0A1F4UIT2</accession>
<keyword evidence="1" id="KW-0472">Membrane</keyword>